<name>A0A2A2I261_9GAMM</name>
<evidence type="ECO:0000313" key="2">
    <source>
        <dbReference type="EMBL" id="PAV26111.1"/>
    </source>
</evidence>
<keyword evidence="3" id="KW-1185">Reference proteome</keyword>
<organism evidence="2 3">
    <name type="scientific">Tamilnaduibacter salinus</name>
    <dbReference type="NCBI Taxonomy" id="1484056"/>
    <lineage>
        <taxon>Bacteria</taxon>
        <taxon>Pseudomonadati</taxon>
        <taxon>Pseudomonadota</taxon>
        <taxon>Gammaproteobacteria</taxon>
        <taxon>Pseudomonadales</taxon>
        <taxon>Marinobacteraceae</taxon>
        <taxon>Tamilnaduibacter</taxon>
    </lineage>
</organism>
<evidence type="ECO:0008006" key="4">
    <source>
        <dbReference type="Google" id="ProtNLM"/>
    </source>
</evidence>
<dbReference type="AlphaFoldDB" id="A0A2A2I261"/>
<proteinExistence type="predicted"/>
<protein>
    <recommendedName>
        <fullName evidence="4">DUF3179 domain-containing protein</fullName>
    </recommendedName>
</protein>
<accession>A0A2A2I261</accession>
<feature type="chain" id="PRO_5013308152" description="DUF3179 domain-containing protein" evidence="1">
    <location>
        <begin position="25"/>
        <end position="317"/>
    </location>
</feature>
<keyword evidence="1" id="KW-0732">Signal</keyword>
<dbReference type="EMBL" id="NMPM01000037">
    <property type="protein sequence ID" value="PAV26111.1"/>
    <property type="molecule type" value="Genomic_DNA"/>
</dbReference>
<dbReference type="Proteomes" id="UP000218332">
    <property type="component" value="Unassembled WGS sequence"/>
</dbReference>
<dbReference type="RefSeq" id="WP_095610825.1">
    <property type="nucleotide sequence ID" value="NZ_NMPM01000037.1"/>
</dbReference>
<feature type="signal peptide" evidence="1">
    <location>
        <begin position="1"/>
        <end position="24"/>
    </location>
</feature>
<dbReference type="Pfam" id="PF11376">
    <property type="entry name" value="DUF3179"/>
    <property type="match status" value="1"/>
</dbReference>
<evidence type="ECO:0000256" key="1">
    <source>
        <dbReference type="SAM" id="SignalP"/>
    </source>
</evidence>
<dbReference type="InterPro" id="IPR021516">
    <property type="entry name" value="DUF3179"/>
</dbReference>
<evidence type="ECO:0000313" key="3">
    <source>
        <dbReference type="Proteomes" id="UP000218332"/>
    </source>
</evidence>
<reference evidence="2 3" key="1">
    <citation type="submission" date="2017-07" db="EMBL/GenBank/DDBJ databases">
        <title>Tamlnaduibacter salinus (Mi-7) genome sequencing.</title>
        <authorList>
            <person name="Verma A."/>
            <person name="Krishnamurthi S."/>
        </authorList>
    </citation>
    <scope>NUCLEOTIDE SEQUENCE [LARGE SCALE GENOMIC DNA]</scope>
    <source>
        <strain evidence="2 3">Mi-7</strain>
    </source>
</reference>
<sequence length="317" mass="35221">MIISRVFFCTLVAGLLAYALNAAAISKNGFDLSNATIPAQSILSGGPPRDGIPALTDPAFRPTDDVQPWPDDHLLIRLRVNGTNYGFPRGIMNWHEIVNFTDGGQSILLTYCPLCGTGMAFNRKVDGRTLSFGVSGLLHNSDLLMYDRETESLWSQIPGRAVSGPMAGEALERLPTDYVSWAQWRSRYPDGQVLTRQTGHRRDYSQSPYGNYETSRTVYFPTSAESRQYHPKTWVVGLTHNGESRVWPFPELAEGPKEIRDKVGGMTVRIVFDAETPSAQVIGPDGEPLPATQAYWFAWYAFHPDTTIHTHDSGNPE</sequence>
<comment type="caution">
    <text evidence="2">The sequence shown here is derived from an EMBL/GenBank/DDBJ whole genome shotgun (WGS) entry which is preliminary data.</text>
</comment>
<gene>
    <name evidence="2" type="ORF">CF392_07420</name>
</gene>